<dbReference type="InterPro" id="IPR003442">
    <property type="entry name" value="T6A_TsaE"/>
</dbReference>
<accession>E6LH99</accession>
<sequence>MDFLAFCRSNKFYVRLQQSYFEFLQKTRYTAKRESKWRNMMYEAKDEEATKQFAFLLGQAAKAGDVVVLTGDLGAGKTTFSKGIAEGLGITQMIKSPTYTIIREYTQGRLPFYHMDVYRITTGYDDLGLDDYFEGDGLTVVEWGNQLGKWLPEDYLEVIIKKDPNDVAKRIIALAPHGEKGSALSVKLMKAWSEN</sequence>
<keyword evidence="6" id="KW-0479">Metal-binding</keyword>
<evidence type="ECO:0000256" key="8">
    <source>
        <dbReference type="ARBA" id="ARBA00022840"/>
    </source>
</evidence>
<proteinExistence type="inferred from homology"/>
<dbReference type="NCBIfam" id="TIGR00150">
    <property type="entry name" value="T6A_YjeE"/>
    <property type="match status" value="1"/>
</dbReference>
<comment type="similarity">
    <text evidence="2">Belongs to the TsaE family.</text>
</comment>
<dbReference type="SUPFAM" id="SSF52540">
    <property type="entry name" value="P-loop containing nucleoside triphosphate hydrolases"/>
    <property type="match status" value="1"/>
</dbReference>
<evidence type="ECO:0000256" key="5">
    <source>
        <dbReference type="ARBA" id="ARBA00022694"/>
    </source>
</evidence>
<dbReference type="EMBL" id="AEPV01000067">
    <property type="protein sequence ID" value="EFU73431.1"/>
    <property type="molecule type" value="Genomic_DNA"/>
</dbReference>
<evidence type="ECO:0000256" key="7">
    <source>
        <dbReference type="ARBA" id="ARBA00022741"/>
    </source>
</evidence>
<evidence type="ECO:0000256" key="4">
    <source>
        <dbReference type="ARBA" id="ARBA00022490"/>
    </source>
</evidence>
<dbReference type="GO" id="GO:0016787">
    <property type="term" value="F:hydrolase activity"/>
    <property type="evidence" value="ECO:0007669"/>
    <property type="project" value="UniProtKB-KW"/>
</dbReference>
<evidence type="ECO:0000256" key="3">
    <source>
        <dbReference type="ARBA" id="ARBA00019010"/>
    </source>
</evidence>
<gene>
    <name evidence="11" type="ORF">HMPREF9088_1739</name>
</gene>
<comment type="caution">
    <text evidence="11">The sequence shown here is derived from an EMBL/GenBank/DDBJ whole genome shotgun (WGS) entry which is preliminary data.</text>
</comment>
<comment type="subcellular location">
    <subcellularLocation>
        <location evidence="1">Cytoplasm</location>
    </subcellularLocation>
</comment>
<evidence type="ECO:0000256" key="6">
    <source>
        <dbReference type="ARBA" id="ARBA00022723"/>
    </source>
</evidence>
<dbReference type="InterPro" id="IPR027417">
    <property type="entry name" value="P-loop_NTPase"/>
</dbReference>
<reference evidence="11 12" key="1">
    <citation type="submission" date="2010-12" db="EMBL/GenBank/DDBJ databases">
        <authorList>
            <person name="Muzny D."/>
            <person name="Qin X."/>
            <person name="Deng J."/>
            <person name="Jiang H."/>
            <person name="Liu Y."/>
            <person name="Qu J."/>
            <person name="Song X.-Z."/>
            <person name="Zhang L."/>
            <person name="Thornton R."/>
            <person name="Coyle M."/>
            <person name="Francisco L."/>
            <person name="Jackson L."/>
            <person name="Javaid M."/>
            <person name="Korchina V."/>
            <person name="Kovar C."/>
            <person name="Mata R."/>
            <person name="Mathew T."/>
            <person name="Ngo R."/>
            <person name="Nguyen L."/>
            <person name="Nguyen N."/>
            <person name="Okwuonu G."/>
            <person name="Ongeri F."/>
            <person name="Pham C."/>
            <person name="Simmons D."/>
            <person name="Wilczek-Boney K."/>
            <person name="Hale W."/>
            <person name="Jakkamsetti A."/>
            <person name="Pham P."/>
            <person name="Ruth R."/>
            <person name="San Lucas F."/>
            <person name="Warren J."/>
            <person name="Zhang J."/>
            <person name="Zhao Z."/>
            <person name="Zhou C."/>
            <person name="Zhu D."/>
            <person name="Lee S."/>
            <person name="Bess C."/>
            <person name="Blankenburg K."/>
            <person name="Forbes L."/>
            <person name="Fu Q."/>
            <person name="Gubbala S."/>
            <person name="Hirani K."/>
            <person name="Jayaseelan J.C."/>
            <person name="Lara F."/>
            <person name="Munidasa M."/>
            <person name="Palculict T."/>
            <person name="Patil S."/>
            <person name="Pu L.-L."/>
            <person name="Saada N."/>
            <person name="Tang L."/>
            <person name="Weissenberger G."/>
            <person name="Zhu Y."/>
            <person name="Hemphill L."/>
            <person name="Shang Y."/>
            <person name="Youmans B."/>
            <person name="Ayvaz T."/>
            <person name="Ross M."/>
            <person name="Santibanez J."/>
            <person name="Aqrawi P."/>
            <person name="Gross S."/>
            <person name="Joshi V."/>
            <person name="Fowler G."/>
            <person name="Nazareth L."/>
            <person name="Reid J."/>
            <person name="Worley K."/>
            <person name="Petrosino J."/>
            <person name="Highlander S."/>
            <person name="Gibbs R."/>
        </authorList>
    </citation>
    <scope>NUCLEOTIDE SEQUENCE [LARGE SCALE GENOMIC DNA]</scope>
    <source>
        <strain evidence="12">DSM 15952 / CCUG 50447 / LMG 22039 / TP 1.5</strain>
    </source>
</reference>
<name>E6LH99_ENTI1</name>
<dbReference type="GO" id="GO:0005524">
    <property type="term" value="F:ATP binding"/>
    <property type="evidence" value="ECO:0007669"/>
    <property type="project" value="UniProtKB-KW"/>
</dbReference>
<evidence type="ECO:0000313" key="12">
    <source>
        <dbReference type="Proteomes" id="UP000010296"/>
    </source>
</evidence>
<evidence type="ECO:0000256" key="9">
    <source>
        <dbReference type="ARBA" id="ARBA00022842"/>
    </source>
</evidence>
<evidence type="ECO:0000256" key="10">
    <source>
        <dbReference type="ARBA" id="ARBA00032441"/>
    </source>
</evidence>
<dbReference type="AlphaFoldDB" id="E6LH99"/>
<keyword evidence="8" id="KW-0067">ATP-binding</keyword>
<dbReference type="PANTHER" id="PTHR33540">
    <property type="entry name" value="TRNA THREONYLCARBAMOYLADENOSINE BIOSYNTHESIS PROTEIN TSAE"/>
    <property type="match status" value="1"/>
</dbReference>
<keyword evidence="5" id="KW-0819">tRNA processing</keyword>
<dbReference type="GO" id="GO:0002949">
    <property type="term" value="P:tRNA threonylcarbamoyladenosine modification"/>
    <property type="evidence" value="ECO:0007669"/>
    <property type="project" value="InterPro"/>
</dbReference>
<evidence type="ECO:0000313" key="11">
    <source>
        <dbReference type="EMBL" id="EFU73431.1"/>
    </source>
</evidence>
<dbReference type="HOGENOM" id="CLU_087829_3_0_9"/>
<dbReference type="Gene3D" id="3.40.50.300">
    <property type="entry name" value="P-loop containing nucleotide triphosphate hydrolases"/>
    <property type="match status" value="1"/>
</dbReference>
<dbReference type="GO" id="GO:0046872">
    <property type="term" value="F:metal ion binding"/>
    <property type="evidence" value="ECO:0007669"/>
    <property type="project" value="UniProtKB-KW"/>
</dbReference>
<keyword evidence="12" id="KW-1185">Reference proteome</keyword>
<keyword evidence="4" id="KW-0963">Cytoplasm</keyword>
<keyword evidence="7" id="KW-0547">Nucleotide-binding</keyword>
<organism evidence="11 12">
    <name type="scientific">Enterococcus italicus (strain DSM 15952 / CCUG 50447 / LMG 22039 / TP 1.5)</name>
    <dbReference type="NCBI Taxonomy" id="888064"/>
    <lineage>
        <taxon>Bacteria</taxon>
        <taxon>Bacillati</taxon>
        <taxon>Bacillota</taxon>
        <taxon>Bacilli</taxon>
        <taxon>Lactobacillales</taxon>
        <taxon>Enterococcaceae</taxon>
        <taxon>Enterococcus</taxon>
    </lineage>
</organism>
<dbReference type="Pfam" id="PF02367">
    <property type="entry name" value="TsaE"/>
    <property type="match status" value="1"/>
</dbReference>
<keyword evidence="11" id="KW-0378">Hydrolase</keyword>
<dbReference type="Proteomes" id="UP000010296">
    <property type="component" value="Unassembled WGS sequence"/>
</dbReference>
<evidence type="ECO:0000256" key="2">
    <source>
        <dbReference type="ARBA" id="ARBA00007599"/>
    </source>
</evidence>
<dbReference type="GO" id="GO:0005737">
    <property type="term" value="C:cytoplasm"/>
    <property type="evidence" value="ECO:0007669"/>
    <property type="project" value="UniProtKB-SubCell"/>
</dbReference>
<keyword evidence="9" id="KW-0460">Magnesium</keyword>
<dbReference type="PANTHER" id="PTHR33540:SF2">
    <property type="entry name" value="TRNA THREONYLCARBAMOYLADENOSINE BIOSYNTHESIS PROTEIN TSAE"/>
    <property type="match status" value="1"/>
</dbReference>
<dbReference type="eggNOG" id="COG0802">
    <property type="taxonomic scope" value="Bacteria"/>
</dbReference>
<dbReference type="STRING" id="888064.HMPREF9088_1739"/>
<evidence type="ECO:0000256" key="1">
    <source>
        <dbReference type="ARBA" id="ARBA00004496"/>
    </source>
</evidence>
<protein>
    <recommendedName>
        <fullName evidence="3">tRNA threonylcarbamoyladenosine biosynthesis protein TsaE</fullName>
    </recommendedName>
    <alternativeName>
        <fullName evidence="10">t(6)A37 threonylcarbamoyladenosine biosynthesis protein TsaE</fullName>
    </alternativeName>
</protein>